<feature type="domain" description="AAA" evidence="1">
    <location>
        <begin position="20"/>
        <end position="155"/>
    </location>
</feature>
<sequence>MIDRPSYLRKLDAWKDRDVIKVITGVRRCGKSTLMTLWRQRLIGHYGVPAEAVVHLNLELLENERFLEYHRLHEEIIRRCAAADASAGDGRRYVLIDEIQNVPDFQKALDSLQARGDMDLYITGSNATLLSGTLATLISGRYVEIAMTPLSFAEYWSARSQEGLSLQRAWSEYLHDGALPATVGFPGDASMLHDYLDGILNTVLFKDVAARLGVSNIAALETVTRYMFDNIGNLVNPKSIADAMTSAGTKISSPTVSGYLGGLAAAFILYPVQRYDIRGKRALRQERKYYAVDLGVRRILCSNNVRDTGRLLENVVFLELMRRDGDVFVGQGAGGEIDFITNGPGGRRYYQVSESVRDPATLERELSSLRAVRDDYPKTLITLDDERPTSHEGIGQVYALDWLLDGRQ</sequence>
<dbReference type="RefSeq" id="WP_150353932.1">
    <property type="nucleotide sequence ID" value="NZ_RZNZ01000010.1"/>
</dbReference>
<proteinExistence type="predicted"/>
<dbReference type="InterPro" id="IPR041682">
    <property type="entry name" value="AAA_14"/>
</dbReference>
<organism evidence="4 5">
    <name type="scientific">Bifidobacterium vespertilionis</name>
    <dbReference type="NCBI Taxonomy" id="2562524"/>
    <lineage>
        <taxon>Bacteria</taxon>
        <taxon>Bacillati</taxon>
        <taxon>Actinomycetota</taxon>
        <taxon>Actinomycetes</taxon>
        <taxon>Bifidobacteriales</taxon>
        <taxon>Bifidobacteriaceae</taxon>
        <taxon>Bifidobacterium</taxon>
    </lineage>
</organism>
<evidence type="ECO:0000313" key="3">
    <source>
        <dbReference type="EMBL" id="KAA8819593.1"/>
    </source>
</evidence>
<dbReference type="EMBL" id="RZOA01000009">
    <property type="protein sequence ID" value="KAA8823399.1"/>
    <property type="molecule type" value="Genomic_DNA"/>
</dbReference>
<dbReference type="OrthoDB" id="9801684at2"/>
<dbReference type="Proteomes" id="UP000345527">
    <property type="component" value="Unassembled WGS sequence"/>
</dbReference>
<dbReference type="PANTHER" id="PTHR33295:SF20">
    <property type="entry name" value="ATPASE"/>
    <property type="match status" value="1"/>
</dbReference>
<evidence type="ECO:0000313" key="5">
    <source>
        <dbReference type="Proteomes" id="UP000345527"/>
    </source>
</evidence>
<protein>
    <submittedName>
        <fullName evidence="4">ATP-binding protein</fullName>
    </submittedName>
</protein>
<feature type="domain" description="DUF4143" evidence="2">
    <location>
        <begin position="206"/>
        <end position="349"/>
    </location>
</feature>
<evidence type="ECO:0000313" key="6">
    <source>
        <dbReference type="Proteomes" id="UP000374630"/>
    </source>
</evidence>
<dbReference type="Proteomes" id="UP000374630">
    <property type="component" value="Unassembled WGS sequence"/>
</dbReference>
<dbReference type="GO" id="GO:0005524">
    <property type="term" value="F:ATP binding"/>
    <property type="evidence" value="ECO:0007669"/>
    <property type="project" value="UniProtKB-KW"/>
</dbReference>
<dbReference type="SUPFAM" id="SSF52540">
    <property type="entry name" value="P-loop containing nucleoside triphosphate hydrolases"/>
    <property type="match status" value="1"/>
</dbReference>
<keyword evidence="6" id="KW-1185">Reference proteome</keyword>
<accession>A0A5J5DUM1</accession>
<dbReference type="InterPro" id="IPR027417">
    <property type="entry name" value="P-loop_NTPase"/>
</dbReference>
<dbReference type="AlphaFoldDB" id="A0A5J5DUM1"/>
<comment type="caution">
    <text evidence="4">The sequence shown here is derived from an EMBL/GenBank/DDBJ whole genome shotgun (WGS) entry which is preliminary data.</text>
</comment>
<gene>
    <name evidence="4" type="ORF">EM848_05495</name>
    <name evidence="3" type="ORF">EMO90_08135</name>
</gene>
<keyword evidence="4" id="KW-0547">Nucleotide-binding</keyword>
<name>A0A5J5DUM1_9BIFI</name>
<dbReference type="Pfam" id="PF13635">
    <property type="entry name" value="DUF4143"/>
    <property type="match status" value="1"/>
</dbReference>
<reference evidence="5 6" key="1">
    <citation type="journal article" date="2019" name="Syst. Appl. Microbiol.">
        <title>Characterization of Bifidobacterium species in feaces of the Egyptian fruit bat: Description of B. vespertilionis sp. nov. and B. rousetti sp. nov.</title>
        <authorList>
            <person name="Modesto M."/>
            <person name="Satti M."/>
            <person name="Watanabe K."/>
            <person name="Puglisi E."/>
            <person name="Morelli L."/>
            <person name="Huang C.-H."/>
            <person name="Liou J.-S."/>
            <person name="Miyashita M."/>
            <person name="Tamura T."/>
            <person name="Saito S."/>
            <person name="Mori K."/>
            <person name="Huang L."/>
            <person name="Sciavilla P."/>
            <person name="Sandri C."/>
            <person name="Spiezio C."/>
            <person name="Vitali F."/>
            <person name="Cavalieri D."/>
            <person name="Perpetuini G."/>
            <person name="Tofalo R."/>
            <person name="Bonetti A."/>
            <person name="Arita M."/>
            <person name="Mattarelli P."/>
        </authorList>
    </citation>
    <scope>NUCLEOTIDE SEQUENCE [LARGE SCALE GENOMIC DNA]</scope>
    <source>
        <strain evidence="3 6">RST16</strain>
        <strain evidence="4 5">RST8</strain>
    </source>
</reference>
<dbReference type="PANTHER" id="PTHR33295">
    <property type="entry name" value="ATPASE"/>
    <property type="match status" value="1"/>
</dbReference>
<keyword evidence="4" id="KW-0067">ATP-binding</keyword>
<dbReference type="EMBL" id="RZNZ01000010">
    <property type="protein sequence ID" value="KAA8819593.1"/>
    <property type="molecule type" value="Genomic_DNA"/>
</dbReference>
<evidence type="ECO:0000259" key="2">
    <source>
        <dbReference type="Pfam" id="PF13635"/>
    </source>
</evidence>
<dbReference type="InterPro" id="IPR025420">
    <property type="entry name" value="DUF4143"/>
</dbReference>
<evidence type="ECO:0000259" key="1">
    <source>
        <dbReference type="Pfam" id="PF13173"/>
    </source>
</evidence>
<dbReference type="Pfam" id="PF13173">
    <property type="entry name" value="AAA_14"/>
    <property type="match status" value="1"/>
</dbReference>
<evidence type="ECO:0000313" key="4">
    <source>
        <dbReference type="EMBL" id="KAA8823399.1"/>
    </source>
</evidence>